<gene>
    <name evidence="2" type="ORF">Bca52824_057955</name>
</gene>
<dbReference type="InterPro" id="IPR052929">
    <property type="entry name" value="RNase_H-like_EbsB-rel"/>
</dbReference>
<sequence length="496" mass="57675">MLAKQGWRIVQQPESLLARFLRSRYYPHGEFLSAGLGTRPSFAWRRLLFGRELLLKGLRLEVGNGETTKVWIDRWVDDPIEGLIAPWIRNTSFDANLMAASLIDRDTRRWNTQALQEIFVLGDIELILRRQPVINRGDFYSWKFNRSGNFTVKSAYWLACDVKTKTKQPEAHMLPSVNPLKEEVWKVLTVPKIKIFLWKTLNDALPVALSILKRGMKVDDRCQLYGDVEEDINHVLFTCHIARQVWAVAEIPSPRLGFNETSVFENLNFLLGVKKLRSGSADKRRAWPWVVLNLWKSRNKFLFEGRKWLAEEIVEKAKKEADEWFLAQVVEKEIHQKQPKDLKLVKQRWKPPPEEWLMCNIAYDWDKRSKSLGVAWVVRNHRGVVICHSRRAFAEIASKDQAKLQTIWAAESMNSLHFNKLIFAGVFEVLFGAVLRPQAWPSFLFQREEFIRSLVTNRGASFIADSVNQKGLVQSYVATGSPSWLFEFFVNESRFL</sequence>
<name>A0A8X7UD77_BRACI</name>
<evidence type="ECO:0000313" key="2">
    <source>
        <dbReference type="EMBL" id="KAG2275400.1"/>
    </source>
</evidence>
<proteinExistence type="predicted"/>
<dbReference type="EMBL" id="JAAMPC010000012">
    <property type="protein sequence ID" value="KAG2275400.1"/>
    <property type="molecule type" value="Genomic_DNA"/>
</dbReference>
<dbReference type="InterPro" id="IPR026960">
    <property type="entry name" value="RVT-Znf"/>
</dbReference>
<dbReference type="OrthoDB" id="673202at2759"/>
<dbReference type="Pfam" id="PF13966">
    <property type="entry name" value="zf-RVT"/>
    <property type="match status" value="1"/>
</dbReference>
<evidence type="ECO:0000259" key="1">
    <source>
        <dbReference type="Pfam" id="PF13966"/>
    </source>
</evidence>
<dbReference type="PANTHER" id="PTHR47074:SF11">
    <property type="entry name" value="REVERSE TRANSCRIPTASE-LIKE PROTEIN"/>
    <property type="match status" value="1"/>
</dbReference>
<evidence type="ECO:0000313" key="3">
    <source>
        <dbReference type="Proteomes" id="UP000886595"/>
    </source>
</evidence>
<protein>
    <recommendedName>
        <fullName evidence="1">Reverse transcriptase zinc-binding domain-containing protein</fullName>
    </recommendedName>
</protein>
<accession>A0A8X7UD77</accession>
<dbReference type="Proteomes" id="UP000886595">
    <property type="component" value="Unassembled WGS sequence"/>
</dbReference>
<reference evidence="2 3" key="1">
    <citation type="submission" date="2020-02" db="EMBL/GenBank/DDBJ databases">
        <authorList>
            <person name="Ma Q."/>
            <person name="Huang Y."/>
            <person name="Song X."/>
            <person name="Pei D."/>
        </authorList>
    </citation>
    <scope>NUCLEOTIDE SEQUENCE [LARGE SCALE GENOMIC DNA]</scope>
    <source>
        <strain evidence="2">Sxm20200214</strain>
        <tissue evidence="2">Leaf</tissue>
    </source>
</reference>
<keyword evidence="3" id="KW-1185">Reference proteome</keyword>
<dbReference type="AlphaFoldDB" id="A0A8X7UD77"/>
<organism evidence="2 3">
    <name type="scientific">Brassica carinata</name>
    <name type="common">Ethiopian mustard</name>
    <name type="synonym">Abyssinian cabbage</name>
    <dbReference type="NCBI Taxonomy" id="52824"/>
    <lineage>
        <taxon>Eukaryota</taxon>
        <taxon>Viridiplantae</taxon>
        <taxon>Streptophyta</taxon>
        <taxon>Embryophyta</taxon>
        <taxon>Tracheophyta</taxon>
        <taxon>Spermatophyta</taxon>
        <taxon>Magnoliopsida</taxon>
        <taxon>eudicotyledons</taxon>
        <taxon>Gunneridae</taxon>
        <taxon>Pentapetalae</taxon>
        <taxon>rosids</taxon>
        <taxon>malvids</taxon>
        <taxon>Brassicales</taxon>
        <taxon>Brassicaceae</taxon>
        <taxon>Brassiceae</taxon>
        <taxon>Brassica</taxon>
    </lineage>
</organism>
<feature type="domain" description="Reverse transcriptase zinc-binding" evidence="1">
    <location>
        <begin position="150"/>
        <end position="246"/>
    </location>
</feature>
<comment type="caution">
    <text evidence="2">The sequence shown here is derived from an EMBL/GenBank/DDBJ whole genome shotgun (WGS) entry which is preliminary data.</text>
</comment>
<dbReference type="PANTHER" id="PTHR47074">
    <property type="entry name" value="BNAC02G40300D PROTEIN"/>
    <property type="match status" value="1"/>
</dbReference>